<name>A0ABP8WG62_9MICO</name>
<gene>
    <name evidence="1" type="ORF">GCM10025780_37690</name>
</gene>
<organism evidence="1 2">
    <name type="scientific">Frondihabitans cladoniiphilus</name>
    <dbReference type="NCBI Taxonomy" id="715785"/>
    <lineage>
        <taxon>Bacteria</taxon>
        <taxon>Bacillati</taxon>
        <taxon>Actinomycetota</taxon>
        <taxon>Actinomycetes</taxon>
        <taxon>Micrococcales</taxon>
        <taxon>Microbacteriaceae</taxon>
        <taxon>Frondihabitans</taxon>
    </lineage>
</organism>
<proteinExistence type="predicted"/>
<dbReference type="RefSeq" id="WP_345377492.1">
    <property type="nucleotide sequence ID" value="NZ_BAABLM010000014.1"/>
</dbReference>
<reference evidence="2" key="1">
    <citation type="journal article" date="2019" name="Int. J. Syst. Evol. Microbiol.">
        <title>The Global Catalogue of Microorganisms (GCM) 10K type strain sequencing project: providing services to taxonomists for standard genome sequencing and annotation.</title>
        <authorList>
            <consortium name="The Broad Institute Genomics Platform"/>
            <consortium name="The Broad Institute Genome Sequencing Center for Infectious Disease"/>
            <person name="Wu L."/>
            <person name="Ma J."/>
        </authorList>
    </citation>
    <scope>NUCLEOTIDE SEQUENCE [LARGE SCALE GENOMIC DNA]</scope>
    <source>
        <strain evidence="2">JCM 18956</strain>
    </source>
</reference>
<sequence length="58" mass="6344">MKIIYDTLSDTISVDGLNSQETRILDDKLAVAFSRNEQIMTVAATIMATAQELSSAHD</sequence>
<accession>A0ABP8WG62</accession>
<protein>
    <submittedName>
        <fullName evidence="1">Uncharacterized protein</fullName>
    </submittedName>
</protein>
<dbReference type="EMBL" id="BAABLM010000014">
    <property type="protein sequence ID" value="GAA4687272.1"/>
    <property type="molecule type" value="Genomic_DNA"/>
</dbReference>
<comment type="caution">
    <text evidence="1">The sequence shown here is derived from an EMBL/GenBank/DDBJ whole genome shotgun (WGS) entry which is preliminary data.</text>
</comment>
<dbReference type="Proteomes" id="UP001501295">
    <property type="component" value="Unassembled WGS sequence"/>
</dbReference>
<keyword evidence="2" id="KW-1185">Reference proteome</keyword>
<evidence type="ECO:0000313" key="1">
    <source>
        <dbReference type="EMBL" id="GAA4687272.1"/>
    </source>
</evidence>
<evidence type="ECO:0000313" key="2">
    <source>
        <dbReference type="Proteomes" id="UP001501295"/>
    </source>
</evidence>